<organism evidence="3 4">
    <name type="scientific">Actinomyces glycerinitolerans</name>
    <dbReference type="NCBI Taxonomy" id="1892869"/>
    <lineage>
        <taxon>Bacteria</taxon>
        <taxon>Bacillati</taxon>
        <taxon>Actinomycetota</taxon>
        <taxon>Actinomycetes</taxon>
        <taxon>Actinomycetales</taxon>
        <taxon>Actinomycetaceae</taxon>
        <taxon>Actinomyces</taxon>
    </lineage>
</organism>
<evidence type="ECO:0000256" key="2">
    <source>
        <dbReference type="SAM" id="Phobius"/>
    </source>
</evidence>
<accession>A0A1M4S005</accession>
<dbReference type="OrthoDB" id="9979917at2"/>
<feature type="transmembrane region" description="Helical" evidence="2">
    <location>
        <begin position="46"/>
        <end position="66"/>
    </location>
</feature>
<dbReference type="RefSeq" id="WP_073329988.1">
    <property type="nucleotide sequence ID" value="NZ_FQTT01000010.1"/>
</dbReference>
<feature type="transmembrane region" description="Helical" evidence="2">
    <location>
        <begin position="15"/>
        <end position="39"/>
    </location>
</feature>
<evidence type="ECO:0000256" key="1">
    <source>
        <dbReference type="SAM" id="MobiDB-lite"/>
    </source>
</evidence>
<reference evidence="4" key="1">
    <citation type="submission" date="2016-09" db="EMBL/GenBank/DDBJ databases">
        <authorList>
            <person name="Strepis N."/>
        </authorList>
    </citation>
    <scope>NUCLEOTIDE SEQUENCE [LARGE SCALE GENOMIC DNA]</scope>
</reference>
<feature type="compositionally biased region" description="Polar residues" evidence="1">
    <location>
        <begin position="143"/>
        <end position="152"/>
    </location>
</feature>
<name>A0A1M4S005_9ACTO</name>
<dbReference type="EMBL" id="FQTT01000010">
    <property type="protein sequence ID" value="SHE25317.1"/>
    <property type="molecule type" value="Genomic_DNA"/>
</dbReference>
<keyword evidence="2" id="KW-0472">Membrane</keyword>
<evidence type="ECO:0000313" key="4">
    <source>
        <dbReference type="Proteomes" id="UP000184291"/>
    </source>
</evidence>
<keyword evidence="2" id="KW-0812">Transmembrane</keyword>
<evidence type="ECO:0000313" key="3">
    <source>
        <dbReference type="EMBL" id="SHE25317.1"/>
    </source>
</evidence>
<sequence length="166" mass="17318">MAITQRNESVPHSKYYWALIAAAIVIGVVGIYVILGVLVGYLGFKFGLRALAIALMFFTIGAARAIDEKILANSPHLVRPKDRQLLAERLGRDPLTGIPLAAGNDPASGYGQAQGHGPVPAYGQVPSYNQVLAPGQPMPPAQPTASTQTQPSAHGYGVGGYGPTAS</sequence>
<keyword evidence="2" id="KW-1133">Transmembrane helix</keyword>
<proteinExistence type="predicted"/>
<gene>
    <name evidence="3" type="ORF">ACGLYG10_1533</name>
</gene>
<dbReference type="STRING" id="1892869.ACGLYG10_1533"/>
<protein>
    <submittedName>
        <fullName evidence="3">Uncharacterized protein</fullName>
    </submittedName>
</protein>
<feature type="region of interest" description="Disordered" evidence="1">
    <location>
        <begin position="131"/>
        <end position="166"/>
    </location>
</feature>
<keyword evidence="4" id="KW-1185">Reference proteome</keyword>
<dbReference type="Proteomes" id="UP000184291">
    <property type="component" value="Unassembled WGS sequence"/>
</dbReference>
<feature type="compositionally biased region" description="Gly residues" evidence="1">
    <location>
        <begin position="156"/>
        <end position="166"/>
    </location>
</feature>
<dbReference type="AlphaFoldDB" id="A0A1M4S005"/>